<name>B8FCR7_DESAL</name>
<dbReference type="HOGENOM" id="CLU_1287080_0_0_7"/>
<dbReference type="RefSeq" id="WP_015949269.1">
    <property type="nucleotide sequence ID" value="NC_011768.1"/>
</dbReference>
<dbReference type="AlphaFoldDB" id="B8FCR7"/>
<keyword evidence="2" id="KW-1185">Reference proteome</keyword>
<gene>
    <name evidence="1" type="ordered locus">Dalk_4552</name>
</gene>
<dbReference type="InterPro" id="IPR056209">
    <property type="entry name" value="SU10_adaptor"/>
</dbReference>
<dbReference type="EMBL" id="CP001322">
    <property type="protein sequence ID" value="ACL06230.1"/>
    <property type="molecule type" value="Genomic_DNA"/>
</dbReference>
<reference evidence="1 2" key="1">
    <citation type="journal article" date="2012" name="Environ. Microbiol.">
        <title>The genome sequence of Desulfatibacillum alkenivorans AK-01: a blueprint for anaerobic alkane oxidation.</title>
        <authorList>
            <person name="Callaghan A.V."/>
            <person name="Morris B.E."/>
            <person name="Pereira I.A."/>
            <person name="McInerney M.J."/>
            <person name="Austin R.N."/>
            <person name="Groves J.T."/>
            <person name="Kukor J.J."/>
            <person name="Suflita J.M."/>
            <person name="Young L.Y."/>
            <person name="Zylstra G.J."/>
            <person name="Wawrik B."/>
        </authorList>
    </citation>
    <scope>NUCLEOTIDE SEQUENCE [LARGE SCALE GENOMIC DNA]</scope>
    <source>
        <strain evidence="1 2">AK-01</strain>
    </source>
</reference>
<proteinExistence type="predicted"/>
<accession>B8FCR7</accession>
<dbReference type="KEGG" id="dal:Dalk_4552"/>
<sequence length="214" mass="24098">MAYTASQIIDSALRDLPGGISQDWQDYQLLDYLNRAVRVLDSALASLGSDWVEADADITLSEDGTTASVPTRCMVVKEVWNSANRLTKKTPDFIRQRQRLNGTSTGSPYYWAHAGTNLIFDRTADQDYTLKAHYKQYSADLELTDNMPYDDQFNDELRSSVVILVKAKNSSVADDGKMAGVLTRADYEINKMFTDAVRSRAIARGYVKRRRGDF</sequence>
<evidence type="ECO:0000313" key="2">
    <source>
        <dbReference type="Proteomes" id="UP000000739"/>
    </source>
</evidence>
<organism evidence="1 2">
    <name type="scientific">Desulfatibacillum aliphaticivorans</name>
    <dbReference type="NCBI Taxonomy" id="218208"/>
    <lineage>
        <taxon>Bacteria</taxon>
        <taxon>Pseudomonadati</taxon>
        <taxon>Thermodesulfobacteriota</taxon>
        <taxon>Desulfobacteria</taxon>
        <taxon>Desulfobacterales</taxon>
        <taxon>Desulfatibacillaceae</taxon>
        <taxon>Desulfatibacillum</taxon>
    </lineage>
</organism>
<protein>
    <submittedName>
        <fullName evidence="1">Uncharacterized protein</fullName>
    </submittedName>
</protein>
<dbReference type="Proteomes" id="UP000000739">
    <property type="component" value="Chromosome"/>
</dbReference>
<evidence type="ECO:0000313" key="1">
    <source>
        <dbReference type="EMBL" id="ACL06230.1"/>
    </source>
</evidence>
<dbReference type="Pfam" id="PF24175">
    <property type="entry name" value="SU10_adaptor"/>
    <property type="match status" value="1"/>
</dbReference>